<feature type="transmembrane region" description="Helical" evidence="6">
    <location>
        <begin position="330"/>
        <end position="349"/>
    </location>
</feature>
<gene>
    <name evidence="7" type="ORF">K435DRAFT_828598</name>
</gene>
<dbReference type="InterPro" id="IPR050598">
    <property type="entry name" value="AminoAcid_Transporter"/>
</dbReference>
<feature type="transmembrane region" description="Helical" evidence="6">
    <location>
        <begin position="129"/>
        <end position="149"/>
    </location>
</feature>
<name>A0A4S8M6E1_DENBC</name>
<dbReference type="Pfam" id="PF13520">
    <property type="entry name" value="AA_permease_2"/>
    <property type="match status" value="1"/>
</dbReference>
<sequence>MSSSRHSHEDLKTTTATTFDHDPEVATPRGPTSSSDNDGESFDNVPKANRRLGTLSATMLIANRMIGTGIFATPASIVGGVGSIGLALFMWVFGAIIAGAGLAVYLEWATALPRSGGEKNYLEYAYRKPLYLITCVYAIYAALLGWPSGNSVYTGEMLLNAAGTEVTRWNQRAIGVGVVTFALIVHGVLPKWGLRLQNILGVFKIVVLLFIICTGFAALAGHVPGGKPDNFKDAFSGTKTDANSFINAMYNVIWSFIGYSNAFYAMSEIQNPIKIVKRAAPLAMILVTILYLLTNVAFFAAVPKDTILNSNRLLAAEFFGIMFGARANQAISVLIALSAIGNVLAVLFSQGRINQELGREGVLPWSKFWASNKPFNSPLAGLALQWAVTLIIILAPPGGDAYSFLLNLISYPLNIFNALISLGLLVIYIRQRLDQHYPSSNPDSTTQQWSPPVRASLPITLFFFLANIFLIVVPLVPPSPGNEPYEAIPYWLHAVVSFGLLALGGVYWVLWARVSPRLGKYKLVRIVEVGSDGLSRNVFKKRKLE</sequence>
<feature type="compositionally biased region" description="Basic and acidic residues" evidence="5">
    <location>
        <begin position="1"/>
        <end position="12"/>
    </location>
</feature>
<feature type="transmembrane region" description="Helical" evidence="6">
    <location>
        <begin position="279"/>
        <end position="302"/>
    </location>
</feature>
<dbReference type="OrthoDB" id="5982228at2759"/>
<evidence type="ECO:0000256" key="5">
    <source>
        <dbReference type="SAM" id="MobiDB-lite"/>
    </source>
</evidence>
<proteinExistence type="predicted"/>
<feature type="transmembrane region" description="Helical" evidence="6">
    <location>
        <begin position="52"/>
        <end position="72"/>
    </location>
</feature>
<dbReference type="Gene3D" id="1.20.1740.10">
    <property type="entry name" value="Amino acid/polyamine transporter I"/>
    <property type="match status" value="1"/>
</dbReference>
<dbReference type="FunFam" id="1.20.1740.10:FF:000025">
    <property type="entry name" value="High-affinity methionine permease"/>
    <property type="match status" value="1"/>
</dbReference>
<dbReference type="EMBL" id="ML179150">
    <property type="protein sequence ID" value="THU97670.1"/>
    <property type="molecule type" value="Genomic_DNA"/>
</dbReference>
<dbReference type="Proteomes" id="UP000297245">
    <property type="component" value="Unassembled WGS sequence"/>
</dbReference>
<dbReference type="InterPro" id="IPR002293">
    <property type="entry name" value="AA/rel_permease1"/>
</dbReference>
<evidence type="ECO:0000256" key="2">
    <source>
        <dbReference type="ARBA" id="ARBA00022692"/>
    </source>
</evidence>
<keyword evidence="2 6" id="KW-0812">Transmembrane</keyword>
<feature type="transmembrane region" description="Helical" evidence="6">
    <location>
        <begin position="375"/>
        <end position="396"/>
    </location>
</feature>
<keyword evidence="8" id="KW-1185">Reference proteome</keyword>
<feature type="transmembrane region" description="Helical" evidence="6">
    <location>
        <begin position="169"/>
        <end position="189"/>
    </location>
</feature>
<keyword evidence="3 6" id="KW-1133">Transmembrane helix</keyword>
<evidence type="ECO:0000313" key="7">
    <source>
        <dbReference type="EMBL" id="THU97670.1"/>
    </source>
</evidence>
<feature type="region of interest" description="Disordered" evidence="5">
    <location>
        <begin position="1"/>
        <end position="47"/>
    </location>
</feature>
<evidence type="ECO:0000313" key="8">
    <source>
        <dbReference type="Proteomes" id="UP000297245"/>
    </source>
</evidence>
<feature type="transmembrane region" description="Helical" evidence="6">
    <location>
        <begin position="457"/>
        <end position="476"/>
    </location>
</feature>
<evidence type="ECO:0000256" key="3">
    <source>
        <dbReference type="ARBA" id="ARBA00022989"/>
    </source>
</evidence>
<dbReference type="PANTHER" id="PTHR11785">
    <property type="entry name" value="AMINO ACID TRANSPORTER"/>
    <property type="match status" value="1"/>
</dbReference>
<comment type="subcellular location">
    <subcellularLocation>
        <location evidence="1">Membrane</location>
        <topology evidence="1">Multi-pass membrane protein</topology>
    </subcellularLocation>
</comment>
<feature type="transmembrane region" description="Helical" evidence="6">
    <location>
        <begin position="245"/>
        <end position="267"/>
    </location>
</feature>
<evidence type="ECO:0000256" key="1">
    <source>
        <dbReference type="ARBA" id="ARBA00004141"/>
    </source>
</evidence>
<organism evidence="7 8">
    <name type="scientific">Dendrothele bispora (strain CBS 962.96)</name>
    <dbReference type="NCBI Taxonomy" id="1314807"/>
    <lineage>
        <taxon>Eukaryota</taxon>
        <taxon>Fungi</taxon>
        <taxon>Dikarya</taxon>
        <taxon>Basidiomycota</taxon>
        <taxon>Agaricomycotina</taxon>
        <taxon>Agaricomycetes</taxon>
        <taxon>Agaricomycetidae</taxon>
        <taxon>Agaricales</taxon>
        <taxon>Agaricales incertae sedis</taxon>
        <taxon>Dendrothele</taxon>
    </lineage>
</organism>
<feature type="transmembrane region" description="Helical" evidence="6">
    <location>
        <begin position="201"/>
        <end position="225"/>
    </location>
</feature>
<evidence type="ECO:0000256" key="6">
    <source>
        <dbReference type="SAM" id="Phobius"/>
    </source>
</evidence>
<feature type="transmembrane region" description="Helical" evidence="6">
    <location>
        <begin position="488"/>
        <end position="510"/>
    </location>
</feature>
<accession>A0A4S8M6E1</accession>
<dbReference type="PANTHER" id="PTHR11785:SF498">
    <property type="entry name" value="HIGH-AFFINITY METHIONINE PERMEASE"/>
    <property type="match status" value="1"/>
</dbReference>
<protein>
    <submittedName>
        <fullName evidence="7">High-affinity methionine permease</fullName>
    </submittedName>
</protein>
<feature type="transmembrane region" description="Helical" evidence="6">
    <location>
        <begin position="84"/>
        <end position="108"/>
    </location>
</feature>
<evidence type="ECO:0000256" key="4">
    <source>
        <dbReference type="ARBA" id="ARBA00023136"/>
    </source>
</evidence>
<dbReference type="AlphaFoldDB" id="A0A4S8M6E1"/>
<dbReference type="GO" id="GO:0015179">
    <property type="term" value="F:L-amino acid transmembrane transporter activity"/>
    <property type="evidence" value="ECO:0007669"/>
    <property type="project" value="TreeGrafter"/>
</dbReference>
<dbReference type="GO" id="GO:0016020">
    <property type="term" value="C:membrane"/>
    <property type="evidence" value="ECO:0007669"/>
    <property type="project" value="UniProtKB-SubCell"/>
</dbReference>
<feature type="transmembrane region" description="Helical" evidence="6">
    <location>
        <begin position="408"/>
        <end position="429"/>
    </location>
</feature>
<dbReference type="PIRSF" id="PIRSF006060">
    <property type="entry name" value="AA_transporter"/>
    <property type="match status" value="1"/>
</dbReference>
<keyword evidence="4 6" id="KW-0472">Membrane</keyword>
<reference evidence="7 8" key="1">
    <citation type="journal article" date="2019" name="Nat. Ecol. Evol.">
        <title>Megaphylogeny resolves global patterns of mushroom evolution.</title>
        <authorList>
            <person name="Varga T."/>
            <person name="Krizsan K."/>
            <person name="Foldi C."/>
            <person name="Dima B."/>
            <person name="Sanchez-Garcia M."/>
            <person name="Sanchez-Ramirez S."/>
            <person name="Szollosi G.J."/>
            <person name="Szarkandi J.G."/>
            <person name="Papp V."/>
            <person name="Albert L."/>
            <person name="Andreopoulos W."/>
            <person name="Angelini C."/>
            <person name="Antonin V."/>
            <person name="Barry K.W."/>
            <person name="Bougher N.L."/>
            <person name="Buchanan P."/>
            <person name="Buyck B."/>
            <person name="Bense V."/>
            <person name="Catcheside P."/>
            <person name="Chovatia M."/>
            <person name="Cooper J."/>
            <person name="Damon W."/>
            <person name="Desjardin D."/>
            <person name="Finy P."/>
            <person name="Geml J."/>
            <person name="Haridas S."/>
            <person name="Hughes K."/>
            <person name="Justo A."/>
            <person name="Karasinski D."/>
            <person name="Kautmanova I."/>
            <person name="Kiss B."/>
            <person name="Kocsube S."/>
            <person name="Kotiranta H."/>
            <person name="LaButti K.M."/>
            <person name="Lechner B.E."/>
            <person name="Liimatainen K."/>
            <person name="Lipzen A."/>
            <person name="Lukacs Z."/>
            <person name="Mihaltcheva S."/>
            <person name="Morgado L.N."/>
            <person name="Niskanen T."/>
            <person name="Noordeloos M.E."/>
            <person name="Ohm R.A."/>
            <person name="Ortiz-Santana B."/>
            <person name="Ovrebo C."/>
            <person name="Racz N."/>
            <person name="Riley R."/>
            <person name="Savchenko A."/>
            <person name="Shiryaev A."/>
            <person name="Soop K."/>
            <person name="Spirin V."/>
            <person name="Szebenyi C."/>
            <person name="Tomsovsky M."/>
            <person name="Tulloss R.E."/>
            <person name="Uehling J."/>
            <person name="Grigoriev I.V."/>
            <person name="Vagvolgyi C."/>
            <person name="Papp T."/>
            <person name="Martin F.M."/>
            <person name="Miettinen O."/>
            <person name="Hibbett D.S."/>
            <person name="Nagy L.G."/>
        </authorList>
    </citation>
    <scope>NUCLEOTIDE SEQUENCE [LARGE SCALE GENOMIC DNA]</scope>
    <source>
        <strain evidence="7 8">CBS 962.96</strain>
    </source>
</reference>